<evidence type="ECO:0000313" key="2">
    <source>
        <dbReference type="EMBL" id="MBB6199989.1"/>
    </source>
</evidence>
<evidence type="ECO:0000313" key="3">
    <source>
        <dbReference type="Proteomes" id="UP000518681"/>
    </source>
</evidence>
<sequence length="137" mass="14602">MFNFALMAARCTSAVRVAYDEKPMRTFIAALLGVTAVLPALVHAMSTRPDPADPAASVPAVNVPSVFADYRPYREQKTPGWQALNRAVASPSGGAGMNHGQMHSDSDTDDANDVTNDVTNDGDNDDQHGAHHEEPAK</sequence>
<feature type="region of interest" description="Disordered" evidence="1">
    <location>
        <begin position="78"/>
        <end position="137"/>
    </location>
</feature>
<dbReference type="EMBL" id="JACIIK010000002">
    <property type="protein sequence ID" value="MBB6199989.1"/>
    <property type="molecule type" value="Genomic_DNA"/>
</dbReference>
<protein>
    <submittedName>
        <fullName evidence="2">Uncharacterized protein</fullName>
    </submittedName>
</protein>
<evidence type="ECO:0000256" key="1">
    <source>
        <dbReference type="SAM" id="MobiDB-lite"/>
    </source>
</evidence>
<dbReference type="RefSeq" id="WP_311732919.1">
    <property type="nucleotide sequence ID" value="NZ_JACIII010000002.1"/>
</dbReference>
<name>A0AAW3UMX4_9BURK</name>
<comment type="caution">
    <text evidence="2">The sequence shown here is derived from an EMBL/GenBank/DDBJ whole genome shotgun (WGS) entry which is preliminary data.</text>
</comment>
<dbReference type="Proteomes" id="UP000518681">
    <property type="component" value="Unassembled WGS sequence"/>
</dbReference>
<feature type="compositionally biased region" description="Basic and acidic residues" evidence="1">
    <location>
        <begin position="125"/>
        <end position="137"/>
    </location>
</feature>
<gene>
    <name evidence="2" type="ORF">GGD69_000835</name>
</gene>
<accession>A0AAW3UMX4</accession>
<reference evidence="2 3" key="1">
    <citation type="submission" date="2020-08" db="EMBL/GenBank/DDBJ databases">
        <title>Genomic Encyclopedia of Type Strains, Phase IV (KMG-V): Genome sequencing to study the core and pangenomes of soil and plant-associated prokaryotes.</title>
        <authorList>
            <person name="Whitman W."/>
        </authorList>
    </citation>
    <scope>NUCLEOTIDE SEQUENCE [LARGE SCALE GENOMIC DNA]</scope>
    <source>
        <strain evidence="2 3">SEMIA 4013</strain>
    </source>
</reference>
<proteinExistence type="predicted"/>
<organism evidence="2 3">
    <name type="scientific">Paraburkholderia fungorum</name>
    <dbReference type="NCBI Taxonomy" id="134537"/>
    <lineage>
        <taxon>Bacteria</taxon>
        <taxon>Pseudomonadati</taxon>
        <taxon>Pseudomonadota</taxon>
        <taxon>Betaproteobacteria</taxon>
        <taxon>Burkholderiales</taxon>
        <taxon>Burkholderiaceae</taxon>
        <taxon>Paraburkholderia</taxon>
    </lineage>
</organism>
<dbReference type="AlphaFoldDB" id="A0AAW3UMX4"/>